<sequence>MKATQTFLESHVWERKHIECPYELLERLFCFISLEELKSDLRGKAIYCYRRKIFNKRNLPDIFWNYVIIKSAIRAAYLLNLMDKKYRKDLLIENDNNQKNAFTSALTLKESQNPYLVLKRVFKQTNLDDLEIVLLELIDFSLRTDGDEPSWDLLTPYIQINQILDTCWLINERSIESVSN</sequence>
<dbReference type="EMBL" id="FORU01000004">
    <property type="protein sequence ID" value="SFJ19071.1"/>
    <property type="molecule type" value="Genomic_DNA"/>
</dbReference>
<keyword evidence="2" id="KW-1185">Reference proteome</keyword>
<dbReference type="OrthoDB" id="1270082at2"/>
<gene>
    <name evidence="1" type="ORF">SAMN04487893_10462</name>
</gene>
<evidence type="ECO:0000313" key="1">
    <source>
        <dbReference type="EMBL" id="SFJ19071.1"/>
    </source>
</evidence>
<reference evidence="2" key="1">
    <citation type="submission" date="2016-10" db="EMBL/GenBank/DDBJ databases">
        <authorList>
            <person name="Varghese N."/>
            <person name="Submissions S."/>
        </authorList>
    </citation>
    <scope>NUCLEOTIDE SEQUENCE [LARGE SCALE GENOMIC DNA]</scope>
    <source>
        <strain evidence="2">DSM 26542</strain>
    </source>
</reference>
<name>A0A1I3PCE1_9FLAO</name>
<dbReference type="AlphaFoldDB" id="A0A1I3PCE1"/>
<dbReference type="Proteomes" id="UP000243887">
    <property type="component" value="Unassembled WGS sequence"/>
</dbReference>
<proteinExistence type="predicted"/>
<evidence type="ECO:0000313" key="2">
    <source>
        <dbReference type="Proteomes" id="UP000243887"/>
    </source>
</evidence>
<dbReference type="STRING" id="1150112.SAMN04487893_10462"/>
<protein>
    <submittedName>
        <fullName evidence="1">Uncharacterized protein</fullName>
    </submittedName>
</protein>
<accession>A0A1I3PCE1</accession>
<organism evidence="1 2">
    <name type="scientific">Myroides guanonis</name>
    <dbReference type="NCBI Taxonomy" id="1150112"/>
    <lineage>
        <taxon>Bacteria</taxon>
        <taxon>Pseudomonadati</taxon>
        <taxon>Bacteroidota</taxon>
        <taxon>Flavobacteriia</taxon>
        <taxon>Flavobacteriales</taxon>
        <taxon>Flavobacteriaceae</taxon>
        <taxon>Myroides</taxon>
    </lineage>
</organism>
<dbReference type="RefSeq" id="WP_090678358.1">
    <property type="nucleotide sequence ID" value="NZ_FORU01000004.1"/>
</dbReference>